<evidence type="ECO:0000256" key="1">
    <source>
        <dbReference type="SAM" id="Phobius"/>
    </source>
</evidence>
<evidence type="ECO:0000313" key="3">
    <source>
        <dbReference type="Proteomes" id="UP000187941"/>
    </source>
</evidence>
<feature type="transmembrane region" description="Helical" evidence="1">
    <location>
        <begin position="332"/>
        <end position="349"/>
    </location>
</feature>
<dbReference type="OrthoDB" id="911374at2"/>
<name>A0A1P9X0N1_9BACT</name>
<feature type="transmembrane region" description="Helical" evidence="1">
    <location>
        <begin position="191"/>
        <end position="220"/>
    </location>
</feature>
<feature type="transmembrane region" description="Helical" evidence="1">
    <location>
        <begin position="307"/>
        <end position="326"/>
    </location>
</feature>
<dbReference type="EMBL" id="CP014263">
    <property type="protein sequence ID" value="AQG81197.1"/>
    <property type="molecule type" value="Genomic_DNA"/>
</dbReference>
<feature type="transmembrane region" description="Helical" evidence="1">
    <location>
        <begin position="278"/>
        <end position="298"/>
    </location>
</feature>
<feature type="transmembrane region" description="Helical" evidence="1">
    <location>
        <begin position="16"/>
        <end position="34"/>
    </location>
</feature>
<dbReference type="Proteomes" id="UP000187941">
    <property type="component" value="Chromosome"/>
</dbReference>
<keyword evidence="1" id="KW-1133">Transmembrane helix</keyword>
<organism evidence="2 3">
    <name type="scientific">Spirosoma montaniterrae</name>
    <dbReference type="NCBI Taxonomy" id="1178516"/>
    <lineage>
        <taxon>Bacteria</taxon>
        <taxon>Pseudomonadati</taxon>
        <taxon>Bacteroidota</taxon>
        <taxon>Cytophagia</taxon>
        <taxon>Cytophagales</taxon>
        <taxon>Cytophagaceae</taxon>
        <taxon>Spirosoma</taxon>
    </lineage>
</organism>
<gene>
    <name evidence="2" type="ORF">AWR27_18855</name>
</gene>
<evidence type="ECO:0000313" key="2">
    <source>
        <dbReference type="EMBL" id="AQG81197.1"/>
    </source>
</evidence>
<feature type="transmembrane region" description="Helical" evidence="1">
    <location>
        <begin position="361"/>
        <end position="380"/>
    </location>
</feature>
<feature type="transmembrane region" description="Helical" evidence="1">
    <location>
        <begin position="232"/>
        <end position="258"/>
    </location>
</feature>
<feature type="transmembrane region" description="Helical" evidence="1">
    <location>
        <begin position="111"/>
        <end position="128"/>
    </location>
</feature>
<keyword evidence="3" id="KW-1185">Reference proteome</keyword>
<feature type="transmembrane region" description="Helical" evidence="1">
    <location>
        <begin position="134"/>
        <end position="150"/>
    </location>
</feature>
<protein>
    <submittedName>
        <fullName evidence="2">Uncharacterized protein</fullName>
    </submittedName>
</protein>
<dbReference type="RefSeq" id="WP_077132659.1">
    <property type="nucleotide sequence ID" value="NZ_CP014263.1"/>
</dbReference>
<dbReference type="AlphaFoldDB" id="A0A1P9X0N1"/>
<keyword evidence="1" id="KW-0472">Membrane</keyword>
<keyword evidence="1" id="KW-0812">Transmembrane</keyword>
<reference evidence="2 3" key="1">
    <citation type="submission" date="2016-01" db="EMBL/GenBank/DDBJ databases">
        <authorList>
            <person name="Oliw E.H."/>
        </authorList>
    </citation>
    <scope>NUCLEOTIDE SEQUENCE [LARGE SCALE GENOMIC DNA]</scope>
    <source>
        <strain evidence="2 3">DY10</strain>
    </source>
</reference>
<accession>A0A1P9X0N1</accession>
<sequence>MFGLLKWIYQFVKNNVYPLTGFFCAICTFAILLVKVKFLRSFHPDISGSERSTTYGIQLVADYQQLYTDPEQPPFWITHYSPLYYYAVGLPYRLMGWDPADIYRIQLASRFASFGFVLLALVVIYFTGKHILRLRFWQNALLVMAIFALLQHWHLTNSRIDSLLFLFSTLFLYCGLRAFQEPADTLNKYLVAAGIAAILAFFSKQSGLVHIICILSFLLINARWKTLFKLAGIMFGFGLALTLLFSGGNIWLFFLNIFGSLASPILPAWFYYYTFEPLLPVASELITVCFLIGFKWYFAGKNIQRHFLVFAGLLFFGFATGTAFKYGAAVGYYHEFAYAGILTVFWYFCEQFERRPYPLSYYLLPAMLAITMLFFSTYQVERYLTANLGQYEQAYREQKQVSEYMVAQLGEQDEVVTVLGDGFRGYMLQQLLFRHQLAYQDDVIHFLNKNKTLNYSRFFDMANRGGVKYIILPKPQPLYFTAFDYTFDQRQYTLQKVLNGYHIYQSKELTPTVN</sequence>
<proteinExistence type="predicted"/>
<feature type="transmembrane region" description="Helical" evidence="1">
    <location>
        <begin position="162"/>
        <end position="179"/>
    </location>
</feature>
<dbReference type="STRING" id="1178516.AWR27_18855"/>
<dbReference type="KEGG" id="smon:AWR27_18855"/>